<feature type="transmembrane region" description="Helical" evidence="1">
    <location>
        <begin position="870"/>
        <end position="889"/>
    </location>
</feature>
<name>A0ABM8Y8A2_9BACI</name>
<accession>A0ABM8Y8A2</accession>
<dbReference type="PANTHER" id="PTHR32063">
    <property type="match status" value="1"/>
</dbReference>
<dbReference type="Gene3D" id="3.30.70.1320">
    <property type="entry name" value="Multidrug efflux transporter AcrB pore domain like"/>
    <property type="match status" value="1"/>
</dbReference>
<evidence type="ECO:0000313" key="2">
    <source>
        <dbReference type="EMBL" id="CAG9611967.1"/>
    </source>
</evidence>
<dbReference type="EMBL" id="CAKJTI010000004">
    <property type="protein sequence ID" value="CAG9611967.1"/>
    <property type="molecule type" value="Genomic_DNA"/>
</dbReference>
<dbReference type="InterPro" id="IPR001036">
    <property type="entry name" value="Acrflvin-R"/>
</dbReference>
<organism evidence="2 3">
    <name type="scientific">Bacillus rhizoplanae</name>
    <dbReference type="NCBI Taxonomy" id="2880966"/>
    <lineage>
        <taxon>Bacteria</taxon>
        <taxon>Bacillati</taxon>
        <taxon>Bacillota</taxon>
        <taxon>Bacilli</taxon>
        <taxon>Bacillales</taxon>
        <taxon>Bacillaceae</taxon>
        <taxon>Bacillus</taxon>
    </lineage>
</organism>
<feature type="transmembrane region" description="Helical" evidence="1">
    <location>
        <begin position="465"/>
        <end position="492"/>
    </location>
</feature>
<sequence length="1043" mass="113024">MERLIEAVTKRSVLVIMSILLIMLWGGISAYQMQRDYMPAINNSTLMITVRAENFDANQVKSDVASTVEKAVRGIDGLQYLETNSYDGGLFASLYFPLNFDVQKAEQEIIQALNSYQFPAGVEKPVVTRVSTHSFPMMRIGLVSEGTTTDEKQLRTEIQTKVAKELEYVPGVKEVRLTGTGQKGYVVTVRMNELKKNGLTLKDVEKALSSANMVWPKGKIQSQQALIPIQVTGETINPELLKQIKISNAEGKSVDLSSVADVSEGMVDLKTISRTDGKPSVLIDVLKTPSSDVTDVSDRIKQRVNEVQAKLPEDVQMNILYDYGAQVQKSLFGLLKEGVLGSLFAMICVFVFLRHVRATLLIALTLPICFLVTTGFLKAMDITLNMLTVSGLVVAMGRVVDDSIVILDNIYRRVKETGRKATIPVIAGAVKEMIPAIVSSTATTVAVFIPIALVGGMISAAFSTFAWSVVIALVTSLVVSLVVIPGLSLFWLNKGSLKGDSKRMENILHRMLSWALPRKKTVTAVCAGIFSVTVAAALLLPANVLPMGRSGEINIEVELPENSSLSQVNAEVKKIEDVLGKEPAIDTFSATIGSNFLPQFDDVFDEGGGWIPRNNVANITVTVKKGTDVEAYSAALTKKVKAIPSKALFTVTNMNIAGDDSRLKVVLTGADTATLEQQARVIQSKLKLVQGLSVEGAADNDDSNSIYLLNINRDELQRTGIKMEDVLERIKPYLSQGEKLSVQINSGEVPIVLENDAVASAEAVPVAADGIVLPGQNVIDALANETFTAADGSVVALNKLATLQHNFRNPVIRERDGRPFAVVSADVISRNVKEVTDQVDHILKDVQMPPGVTYTFGGISEQVKQMVVEAAIALGVSTLLVLLIISTFFRGWKVPMSVLVCIPLALIGSVWGLILFGKEWNLSAFVGLLMLTGIVVTNGIVLVDKIERNLREGMIPRDAVLQGTLTRIRPVLMTAGTTILTVLPLCFTSGGDTIVTQTLGIVVVGGMFTSTCISLFIIPIIYEWMNRKSALDSGKIVEVEQVM</sequence>
<gene>
    <name evidence="2" type="primary">swrC_1</name>
    <name evidence="2" type="ORF">BACCIP111899_01139</name>
</gene>
<proteinExistence type="predicted"/>
<comment type="caution">
    <text evidence="2">The sequence shown here is derived from an EMBL/GenBank/DDBJ whole genome shotgun (WGS) entry which is preliminary data.</text>
</comment>
<dbReference type="Pfam" id="PF00873">
    <property type="entry name" value="ACR_tran"/>
    <property type="match status" value="1"/>
</dbReference>
<dbReference type="PRINTS" id="PR00702">
    <property type="entry name" value="ACRIFLAVINRP"/>
</dbReference>
<feature type="transmembrane region" description="Helical" evidence="1">
    <location>
        <begin position="432"/>
        <end position="453"/>
    </location>
</feature>
<evidence type="ECO:0000313" key="3">
    <source>
        <dbReference type="Proteomes" id="UP000789423"/>
    </source>
</evidence>
<feature type="transmembrane region" description="Helical" evidence="1">
    <location>
        <begin position="922"/>
        <end position="943"/>
    </location>
</feature>
<protein>
    <submittedName>
        <fullName evidence="2">Swarming motility protein SwrC</fullName>
    </submittedName>
</protein>
<dbReference type="RefSeq" id="WP_230574200.1">
    <property type="nucleotide sequence ID" value="NZ_CAKJTI010000004.1"/>
</dbReference>
<reference evidence="2 3" key="1">
    <citation type="submission" date="2021-10" db="EMBL/GenBank/DDBJ databases">
        <authorList>
            <person name="Criscuolo A."/>
        </authorList>
    </citation>
    <scope>NUCLEOTIDE SEQUENCE [LARGE SCALE GENOMIC DNA]</scope>
    <source>
        <strain evidence="3">CIP 111899</strain>
    </source>
</reference>
<dbReference type="Gene3D" id="3.30.70.1440">
    <property type="entry name" value="Multidrug efflux transporter AcrB pore domain"/>
    <property type="match status" value="1"/>
</dbReference>
<feature type="transmembrane region" description="Helical" evidence="1">
    <location>
        <begin position="521"/>
        <end position="540"/>
    </location>
</feature>
<dbReference type="SUPFAM" id="SSF82714">
    <property type="entry name" value="Multidrug efflux transporter AcrB TolC docking domain, DN and DC subdomains"/>
    <property type="match status" value="1"/>
</dbReference>
<evidence type="ECO:0000256" key="1">
    <source>
        <dbReference type="SAM" id="Phobius"/>
    </source>
</evidence>
<dbReference type="SUPFAM" id="SSF82866">
    <property type="entry name" value="Multidrug efflux transporter AcrB transmembrane domain"/>
    <property type="match status" value="2"/>
</dbReference>
<dbReference type="InterPro" id="IPR027463">
    <property type="entry name" value="AcrB_DN_DC_subdom"/>
</dbReference>
<feature type="transmembrane region" description="Helical" evidence="1">
    <location>
        <begin position="896"/>
        <end position="916"/>
    </location>
</feature>
<keyword evidence="1" id="KW-0812">Transmembrane</keyword>
<dbReference type="Gene3D" id="3.30.70.1430">
    <property type="entry name" value="Multidrug efflux transporter AcrB pore domain"/>
    <property type="match status" value="2"/>
</dbReference>
<dbReference type="PANTHER" id="PTHR32063:SF0">
    <property type="entry name" value="SWARMING MOTILITY PROTEIN SWRC"/>
    <property type="match status" value="1"/>
</dbReference>
<feature type="transmembrane region" description="Helical" evidence="1">
    <location>
        <begin position="997"/>
        <end position="1022"/>
    </location>
</feature>
<feature type="transmembrane region" description="Helical" evidence="1">
    <location>
        <begin position="12"/>
        <end position="31"/>
    </location>
</feature>
<dbReference type="Gene3D" id="1.20.1640.10">
    <property type="entry name" value="Multidrug efflux transporter AcrB transmembrane domain"/>
    <property type="match status" value="2"/>
</dbReference>
<dbReference type="Gene3D" id="3.30.2090.10">
    <property type="entry name" value="Multidrug efflux transporter AcrB TolC docking domain, DN and DC subdomains"/>
    <property type="match status" value="2"/>
</dbReference>
<dbReference type="Proteomes" id="UP000789423">
    <property type="component" value="Unassembled WGS sequence"/>
</dbReference>
<feature type="transmembrane region" description="Helical" evidence="1">
    <location>
        <begin position="971"/>
        <end position="991"/>
    </location>
</feature>
<feature type="transmembrane region" description="Helical" evidence="1">
    <location>
        <begin position="331"/>
        <end position="353"/>
    </location>
</feature>
<keyword evidence="1" id="KW-1133">Transmembrane helix</keyword>
<keyword evidence="1" id="KW-0472">Membrane</keyword>
<dbReference type="SUPFAM" id="SSF82693">
    <property type="entry name" value="Multidrug efflux transporter AcrB pore domain, PN1, PN2, PC1 and PC2 subdomains"/>
    <property type="match status" value="3"/>
</dbReference>
<feature type="transmembrane region" description="Helical" evidence="1">
    <location>
        <begin position="360"/>
        <end position="380"/>
    </location>
</feature>
<keyword evidence="3" id="KW-1185">Reference proteome</keyword>